<keyword evidence="3" id="KW-0418">Kinase</keyword>
<dbReference type="RefSeq" id="WP_202101976.1">
    <property type="nucleotide sequence ID" value="NZ_JAERTY010000002.1"/>
</dbReference>
<feature type="domain" description="Signal transduction histidine kinase internal region" evidence="2">
    <location>
        <begin position="67"/>
        <end position="146"/>
    </location>
</feature>
<comment type="caution">
    <text evidence="3">The sequence shown here is derived from an EMBL/GenBank/DDBJ whole genome shotgun (WGS) entry which is preliminary data.</text>
</comment>
<reference evidence="3 4" key="1">
    <citation type="submission" date="2021-01" db="EMBL/GenBank/DDBJ databases">
        <title>C459-1 draft genome sequence.</title>
        <authorList>
            <person name="Zhang X.-F."/>
        </authorList>
    </citation>
    <scope>NUCLEOTIDE SEQUENCE [LARGE SCALE GENOMIC DNA]</scope>
    <source>
        <strain evidence="4">C459-1</strain>
    </source>
</reference>
<gene>
    <name evidence="3" type="ORF">JKG61_05540</name>
</gene>
<dbReference type="Proteomes" id="UP000625283">
    <property type="component" value="Unassembled WGS sequence"/>
</dbReference>
<sequence length="256" mass="30220">MVEYINFKSPIVANIKFFGVSSLDVFSRYGIYAALAWFFRRQGELNKQIVQKELEEEKLKRELLQTRYAVLNAQINPHFLFNVLNFIHSKAILSNDPDIDKAVLLLSEILRHSLRDNARGHRVSIDEEIDQIRKLCELHRLRFNGEFYFDITQEGTDCNRKIPVLILLTFFENAMKYGVYDNPEYPIILQVEQSAQLLEISLKNKIRNVESVNNQTKFSIGKRYIKNTLEQFYKNSHILDYHDDGIYHTVHLKIYE</sequence>
<dbReference type="InterPro" id="IPR010559">
    <property type="entry name" value="Sig_transdc_His_kin_internal"/>
</dbReference>
<dbReference type="PANTHER" id="PTHR34220">
    <property type="entry name" value="SENSOR HISTIDINE KINASE YPDA"/>
    <property type="match status" value="1"/>
</dbReference>
<dbReference type="Pfam" id="PF06580">
    <property type="entry name" value="His_kinase"/>
    <property type="match status" value="1"/>
</dbReference>
<dbReference type="EMBL" id="JAERTY010000002">
    <property type="protein sequence ID" value="MBL1408209.1"/>
    <property type="molecule type" value="Genomic_DNA"/>
</dbReference>
<evidence type="ECO:0000313" key="4">
    <source>
        <dbReference type="Proteomes" id="UP000625283"/>
    </source>
</evidence>
<dbReference type="InterPro" id="IPR050640">
    <property type="entry name" value="Bact_2-comp_sensor_kinase"/>
</dbReference>
<evidence type="ECO:0000259" key="2">
    <source>
        <dbReference type="Pfam" id="PF06580"/>
    </source>
</evidence>
<keyword evidence="3" id="KW-0808">Transferase</keyword>
<evidence type="ECO:0000313" key="3">
    <source>
        <dbReference type="EMBL" id="MBL1408209.1"/>
    </source>
</evidence>
<keyword evidence="4" id="KW-1185">Reference proteome</keyword>
<proteinExistence type="predicted"/>
<protein>
    <submittedName>
        <fullName evidence="3">Histidine kinase</fullName>
    </submittedName>
</protein>
<dbReference type="GO" id="GO:0016301">
    <property type="term" value="F:kinase activity"/>
    <property type="evidence" value="ECO:0007669"/>
    <property type="project" value="UniProtKB-KW"/>
</dbReference>
<keyword evidence="1" id="KW-0175">Coiled coil</keyword>
<organism evidence="3 4">
    <name type="scientific">Sphingobacterium faecale</name>
    <dbReference type="NCBI Taxonomy" id="2803775"/>
    <lineage>
        <taxon>Bacteria</taxon>
        <taxon>Pseudomonadati</taxon>
        <taxon>Bacteroidota</taxon>
        <taxon>Sphingobacteriia</taxon>
        <taxon>Sphingobacteriales</taxon>
        <taxon>Sphingobacteriaceae</taxon>
        <taxon>Sphingobacterium</taxon>
    </lineage>
</organism>
<evidence type="ECO:0000256" key="1">
    <source>
        <dbReference type="SAM" id="Coils"/>
    </source>
</evidence>
<feature type="coiled-coil region" evidence="1">
    <location>
        <begin position="42"/>
        <end position="74"/>
    </location>
</feature>
<dbReference type="PANTHER" id="PTHR34220:SF7">
    <property type="entry name" value="SENSOR HISTIDINE KINASE YPDA"/>
    <property type="match status" value="1"/>
</dbReference>
<accession>A0ABS1R0W0</accession>
<name>A0ABS1R0W0_9SPHI</name>